<proteinExistence type="predicted"/>
<evidence type="ECO:0008006" key="2">
    <source>
        <dbReference type="Google" id="ProtNLM"/>
    </source>
</evidence>
<gene>
    <name evidence="1" type="ORF">CBLFYP116_03832</name>
</gene>
<organism evidence="1">
    <name type="scientific">Enterocloster bolteae</name>
    <dbReference type="NCBI Taxonomy" id="208479"/>
    <lineage>
        <taxon>Bacteria</taxon>
        <taxon>Bacillati</taxon>
        <taxon>Bacillota</taxon>
        <taxon>Clostridia</taxon>
        <taxon>Lachnospirales</taxon>
        <taxon>Lachnospiraceae</taxon>
        <taxon>Enterocloster</taxon>
    </lineage>
</organism>
<dbReference type="AlphaFoldDB" id="A0A6N2WPD8"/>
<sequence length="259" mass="29942">MFGTVIIDAYRKDEAMEMANAIDDLCSPNDTYGWASAGIYCFWDYYAEAILYIGLAGDLAERFKQHNGILPIKQGSKQKQIEEYFSKNERLGYTIFVQSPLSQPLVHRNKDMYEAFAKQSNSPVEDLLSEQGKEDIKMVEGILIEAFHKKYGHFPPWNEIGGSVIGQTRVMENNINILKSFCQPDNYYINPIVSRSTIRELSQNAEWAWYENYLHAVRMNILMLGMEYQEALDLVKKNDIINTYEEMHKSGYMEKPLVV</sequence>
<dbReference type="RefSeq" id="WP_002576177.1">
    <property type="nucleotide sequence ID" value="NZ_BAABZS010000001.1"/>
</dbReference>
<evidence type="ECO:0000313" key="1">
    <source>
        <dbReference type="EMBL" id="VYT44040.1"/>
    </source>
</evidence>
<name>A0A6N2WPD8_9FIRM</name>
<dbReference type="GeneID" id="23114175"/>
<dbReference type="EMBL" id="CACRTF010000017">
    <property type="protein sequence ID" value="VYT44040.1"/>
    <property type="molecule type" value="Genomic_DNA"/>
</dbReference>
<accession>A0A6N2WPD8</accession>
<protein>
    <recommendedName>
        <fullName evidence="2">GIY-YIG domain-containing protein</fullName>
    </recommendedName>
</protein>
<reference evidence="1" key="1">
    <citation type="submission" date="2019-11" db="EMBL/GenBank/DDBJ databases">
        <authorList>
            <person name="Feng L."/>
        </authorList>
    </citation>
    <scope>NUCLEOTIDE SEQUENCE</scope>
    <source>
        <strain evidence="1">CbolteaeLFYP116</strain>
    </source>
</reference>